<dbReference type="GO" id="GO:0003676">
    <property type="term" value="F:nucleic acid binding"/>
    <property type="evidence" value="ECO:0007669"/>
    <property type="project" value="InterPro"/>
</dbReference>
<organism evidence="3 4">
    <name type="scientific">Corynebacterium frankenforstense DSM 45800</name>
    <dbReference type="NCBI Taxonomy" id="1437875"/>
    <lineage>
        <taxon>Bacteria</taxon>
        <taxon>Bacillati</taxon>
        <taxon>Actinomycetota</taxon>
        <taxon>Actinomycetes</taxon>
        <taxon>Mycobacteriales</taxon>
        <taxon>Corynebacteriaceae</taxon>
        <taxon>Corynebacterium</taxon>
    </lineage>
</organism>
<sequence length="541" mass="60129">MPTTSPFHSLTQSDKNRLTQLITTGLSVRAAAHRIGCNYKHALNFAHHHKLITPTQPPVLPTGAADALITAIKSGASIHAAAMMVGISPSMGYRIASRAGLHTRLTRRQQHIRATARRIDFLYLRLAGIPRAQVCTTLAIEPRQGRDFEKGLTKTRGQRRRFIPTGPDAATYNRLMDALIETCDVIEEGRRAIPALPEGVNPYKPVSSRYLSVSQRAVIADMYREGATKAAIARAVGVHPSTIGRELSRNRTPHGPYRAEGAQLKAAARRLRPKTSKILSNRRLYDYVVEGLRRQWSPQQISGRIRLDFPDDEEMRISHETIYDAFYLDAKGRLKDLGLALPTGRKKRRPRGRPRGGGGIRRFVDEMVLIDDRPDEVAERVMPGHWEGDLILGKNNASAVITLVERVSRFVVLGHLPARHDSVEVTRVLKELVGGIDELIFSSITWDQGSEMAGHKAFSMATDVPVYFCHPGSPWERGTNENTNGRLRRNLPKSSDLSVYSSMDLEMIANIHNNTPRKALGWRTPAEVMAQALADVGSITD</sequence>
<dbReference type="InterPro" id="IPR036397">
    <property type="entry name" value="RNaseH_sf"/>
</dbReference>
<evidence type="ECO:0000259" key="2">
    <source>
        <dbReference type="PROSITE" id="PS50994"/>
    </source>
</evidence>
<dbReference type="Gene3D" id="3.30.420.10">
    <property type="entry name" value="Ribonuclease H-like superfamily/Ribonuclease H"/>
    <property type="match status" value="1"/>
</dbReference>
<dbReference type="RefSeq" id="WP_075663194.1">
    <property type="nucleotide sequence ID" value="NZ_CP009247.1"/>
</dbReference>
<dbReference type="InterPro" id="IPR001584">
    <property type="entry name" value="Integrase_cat-core"/>
</dbReference>
<name>A0A1L7CQV5_9CORY</name>
<dbReference type="InterPro" id="IPR053392">
    <property type="entry name" value="Transposase_IS30-like"/>
</dbReference>
<dbReference type="Proteomes" id="UP000185434">
    <property type="component" value="Chromosome"/>
</dbReference>
<dbReference type="SUPFAM" id="SSF46689">
    <property type="entry name" value="Homeodomain-like"/>
    <property type="match status" value="1"/>
</dbReference>
<dbReference type="NCBIfam" id="NF033563">
    <property type="entry name" value="transpos_IS30"/>
    <property type="match status" value="1"/>
</dbReference>
<protein>
    <submittedName>
        <fullName evidence="3">Transposase</fullName>
    </submittedName>
</protein>
<keyword evidence="4" id="KW-1185">Reference proteome</keyword>
<dbReference type="GO" id="GO:0015074">
    <property type="term" value="P:DNA integration"/>
    <property type="evidence" value="ECO:0007669"/>
    <property type="project" value="InterPro"/>
</dbReference>
<evidence type="ECO:0000313" key="3">
    <source>
        <dbReference type="EMBL" id="APT88224.1"/>
    </source>
</evidence>
<proteinExistence type="predicted"/>
<dbReference type="Pfam" id="PF00665">
    <property type="entry name" value="rve"/>
    <property type="match status" value="1"/>
</dbReference>
<dbReference type="InterPro" id="IPR051917">
    <property type="entry name" value="Transposase-Integrase"/>
</dbReference>
<dbReference type="Pfam" id="PF13936">
    <property type="entry name" value="HTH_38"/>
    <property type="match status" value="1"/>
</dbReference>
<evidence type="ECO:0000313" key="4">
    <source>
        <dbReference type="Proteomes" id="UP000185434"/>
    </source>
</evidence>
<dbReference type="InterPro" id="IPR012337">
    <property type="entry name" value="RNaseH-like_sf"/>
</dbReference>
<dbReference type="EMBL" id="CP009247">
    <property type="protein sequence ID" value="APT88224.1"/>
    <property type="molecule type" value="Genomic_DNA"/>
</dbReference>
<dbReference type="KEGG" id="cfk:CFRA_01850"/>
<reference evidence="3 4" key="1">
    <citation type="submission" date="2014-08" db="EMBL/GenBank/DDBJ databases">
        <title>Complete genome sequence of Corynebacterium frankenforstense ST18(T) (=DSM 45800(T)), isolated from raw cow milk.</title>
        <authorList>
            <person name="Ruckert C."/>
            <person name="Albersmeier A."/>
            <person name="Winkler A."/>
            <person name="Lipski A."/>
            <person name="Kalinowski J."/>
        </authorList>
    </citation>
    <scope>NUCLEOTIDE SEQUENCE [LARGE SCALE GENOMIC DNA]</scope>
    <source>
        <strain evidence="3 4">ST18</strain>
    </source>
</reference>
<dbReference type="GO" id="GO:0032196">
    <property type="term" value="P:transposition"/>
    <property type="evidence" value="ECO:0007669"/>
    <property type="project" value="TreeGrafter"/>
</dbReference>
<dbReference type="SUPFAM" id="SSF53098">
    <property type="entry name" value="Ribonuclease H-like"/>
    <property type="match status" value="1"/>
</dbReference>
<gene>
    <name evidence="3" type="ORF">CFRA_01850</name>
</gene>
<dbReference type="InterPro" id="IPR025246">
    <property type="entry name" value="IS30-like_HTH"/>
</dbReference>
<dbReference type="InterPro" id="IPR009057">
    <property type="entry name" value="Homeodomain-like_sf"/>
</dbReference>
<dbReference type="GO" id="GO:0005829">
    <property type="term" value="C:cytosol"/>
    <property type="evidence" value="ECO:0007669"/>
    <property type="project" value="TreeGrafter"/>
</dbReference>
<dbReference type="AlphaFoldDB" id="A0A1L7CQV5"/>
<evidence type="ECO:0000256" key="1">
    <source>
        <dbReference type="ARBA" id="ARBA00023172"/>
    </source>
</evidence>
<dbReference type="PANTHER" id="PTHR10948">
    <property type="entry name" value="TRANSPOSASE"/>
    <property type="match status" value="1"/>
</dbReference>
<dbReference type="PROSITE" id="PS50994">
    <property type="entry name" value="INTEGRASE"/>
    <property type="match status" value="1"/>
</dbReference>
<keyword evidence="1" id="KW-0233">DNA recombination</keyword>
<dbReference type="OrthoDB" id="9803231at2"/>
<feature type="domain" description="Integrase catalytic" evidence="2">
    <location>
        <begin position="379"/>
        <end position="533"/>
    </location>
</feature>
<dbReference type="PANTHER" id="PTHR10948:SF23">
    <property type="entry name" value="TRANSPOSASE INSI FOR INSERTION SEQUENCE ELEMENT IS30A-RELATED"/>
    <property type="match status" value="1"/>
</dbReference>
<dbReference type="GO" id="GO:0004803">
    <property type="term" value="F:transposase activity"/>
    <property type="evidence" value="ECO:0007669"/>
    <property type="project" value="TreeGrafter"/>
</dbReference>
<dbReference type="GO" id="GO:0006310">
    <property type="term" value="P:DNA recombination"/>
    <property type="evidence" value="ECO:0007669"/>
    <property type="project" value="UniProtKB-KW"/>
</dbReference>
<accession>A0A1L7CQV5</accession>